<accession>A0A0W8FTV9</accession>
<dbReference type="SFLD" id="SFLDS00029">
    <property type="entry name" value="Radical_SAM"/>
    <property type="match status" value="1"/>
</dbReference>
<comment type="caution">
    <text evidence="8">The sequence shown here is derived from an EMBL/GenBank/DDBJ whole genome shotgun (WGS) entry which is preliminary data.</text>
</comment>
<sequence length="316" mass="35195">MSTNVYKYIYGPVPSRRLGRSLGIDMVPFKTCTYDCIYCQLGRTTNKTMARLPYVPVKDILNELEIKLAMGEFPDYISVAGSGEPTLHSGVGNLIKQIKKITNIPVAVITNGSLLYLPEVRKALEQADLVIPSLDAGDENLFGYVNRPHPDISFEKMINGLIEFTRNFPGKVWLEVFVLSGITGMNAEVQKIAAYTKEIGADKIQLNTVCRPVEEDYISAVNKKQMEKLALLFPGDVEIISGDESHNINITSTTEVTDSEIINLLTRRPCTLTGISSGLKLHAHETAKALMRLIDEKRIVAIRSKSEVFYKICDKH</sequence>
<evidence type="ECO:0000256" key="3">
    <source>
        <dbReference type="ARBA" id="ARBA00022691"/>
    </source>
</evidence>
<keyword evidence="3" id="KW-0949">S-adenosyl-L-methionine</keyword>
<dbReference type="GO" id="GO:0003824">
    <property type="term" value="F:catalytic activity"/>
    <property type="evidence" value="ECO:0007669"/>
    <property type="project" value="InterPro"/>
</dbReference>
<dbReference type="PANTHER" id="PTHR43787">
    <property type="entry name" value="FEMO COFACTOR BIOSYNTHESIS PROTEIN NIFB-RELATED"/>
    <property type="match status" value="1"/>
</dbReference>
<evidence type="ECO:0000256" key="2">
    <source>
        <dbReference type="ARBA" id="ARBA00022485"/>
    </source>
</evidence>
<name>A0A0W8FTV9_9ZZZZ</name>
<dbReference type="GO" id="GO:0051539">
    <property type="term" value="F:4 iron, 4 sulfur cluster binding"/>
    <property type="evidence" value="ECO:0007669"/>
    <property type="project" value="UniProtKB-KW"/>
</dbReference>
<evidence type="ECO:0000256" key="4">
    <source>
        <dbReference type="ARBA" id="ARBA00022723"/>
    </source>
</evidence>
<evidence type="ECO:0000259" key="7">
    <source>
        <dbReference type="PROSITE" id="PS51918"/>
    </source>
</evidence>
<dbReference type="InterPro" id="IPR058240">
    <property type="entry name" value="rSAM_sf"/>
</dbReference>
<gene>
    <name evidence="8" type="ORF">ASZ90_005833</name>
</gene>
<dbReference type="EMBL" id="LNQE01000850">
    <property type="protein sequence ID" value="KUG24368.1"/>
    <property type="molecule type" value="Genomic_DNA"/>
</dbReference>
<organism evidence="8">
    <name type="scientific">hydrocarbon metagenome</name>
    <dbReference type="NCBI Taxonomy" id="938273"/>
    <lineage>
        <taxon>unclassified sequences</taxon>
        <taxon>metagenomes</taxon>
        <taxon>ecological metagenomes</taxon>
    </lineage>
</organism>
<keyword evidence="6" id="KW-0411">Iron-sulfur</keyword>
<dbReference type="InterPro" id="IPR040084">
    <property type="entry name" value="GTPase_Obg"/>
</dbReference>
<dbReference type="AlphaFoldDB" id="A0A0W8FTV9"/>
<dbReference type="PROSITE" id="PS51918">
    <property type="entry name" value="RADICAL_SAM"/>
    <property type="match status" value="1"/>
</dbReference>
<dbReference type="Gene3D" id="3.20.20.70">
    <property type="entry name" value="Aldolase class I"/>
    <property type="match status" value="1"/>
</dbReference>
<keyword evidence="4" id="KW-0479">Metal-binding</keyword>
<dbReference type="PANTHER" id="PTHR43787:SF11">
    <property type="entry name" value="UPF0026 PROTEIN SLR1464"/>
    <property type="match status" value="1"/>
</dbReference>
<dbReference type="GO" id="GO:0046872">
    <property type="term" value="F:metal ion binding"/>
    <property type="evidence" value="ECO:0007669"/>
    <property type="project" value="UniProtKB-KW"/>
</dbReference>
<dbReference type="Pfam" id="PF04055">
    <property type="entry name" value="Radical_SAM"/>
    <property type="match status" value="1"/>
</dbReference>
<feature type="domain" description="Radical SAM core" evidence="7">
    <location>
        <begin position="16"/>
        <end position="243"/>
    </location>
</feature>
<protein>
    <submittedName>
        <fullName evidence="8">Radical sam domain protein</fullName>
    </submittedName>
</protein>
<dbReference type="SFLD" id="SFLDG01083">
    <property type="entry name" value="Uncharacterised_Radical_SAM_Su"/>
    <property type="match status" value="1"/>
</dbReference>
<dbReference type="SUPFAM" id="SSF102114">
    <property type="entry name" value="Radical SAM enzymes"/>
    <property type="match status" value="1"/>
</dbReference>
<evidence type="ECO:0000256" key="5">
    <source>
        <dbReference type="ARBA" id="ARBA00023004"/>
    </source>
</evidence>
<evidence type="ECO:0000256" key="6">
    <source>
        <dbReference type="ARBA" id="ARBA00023014"/>
    </source>
</evidence>
<keyword evidence="2" id="KW-0004">4Fe-4S</keyword>
<comment type="cofactor">
    <cofactor evidence="1">
        <name>[4Fe-4S] cluster</name>
        <dbReference type="ChEBI" id="CHEBI:49883"/>
    </cofactor>
</comment>
<reference evidence="8" key="1">
    <citation type="journal article" date="2015" name="Proc. Natl. Acad. Sci. U.S.A.">
        <title>Networks of energetic and metabolic interactions define dynamics in microbial communities.</title>
        <authorList>
            <person name="Embree M."/>
            <person name="Liu J.K."/>
            <person name="Al-Bassam M.M."/>
            <person name="Zengler K."/>
        </authorList>
    </citation>
    <scope>NUCLEOTIDE SEQUENCE</scope>
</reference>
<dbReference type="InterPro" id="IPR013785">
    <property type="entry name" value="Aldolase_TIM"/>
</dbReference>
<proteinExistence type="predicted"/>
<dbReference type="InterPro" id="IPR007197">
    <property type="entry name" value="rSAM"/>
</dbReference>
<dbReference type="CDD" id="cd01335">
    <property type="entry name" value="Radical_SAM"/>
    <property type="match status" value="1"/>
</dbReference>
<evidence type="ECO:0000313" key="8">
    <source>
        <dbReference type="EMBL" id="KUG24368.1"/>
    </source>
</evidence>
<keyword evidence="5" id="KW-0408">Iron</keyword>
<evidence type="ECO:0000256" key="1">
    <source>
        <dbReference type="ARBA" id="ARBA00001966"/>
    </source>
</evidence>